<keyword evidence="7 9" id="KW-0005">Acetoin biosynthesis</keyword>
<comment type="similarity">
    <text evidence="3 9">Belongs to the alpha-acetolactate decarboxylase family.</text>
</comment>
<dbReference type="CDD" id="cd17299">
    <property type="entry name" value="acetolactate_decarboxylase"/>
    <property type="match status" value="1"/>
</dbReference>
<evidence type="ECO:0000256" key="3">
    <source>
        <dbReference type="ARBA" id="ARBA00007106"/>
    </source>
</evidence>
<reference evidence="11" key="2">
    <citation type="submission" date="2019-02" db="EMBL/GenBank/DDBJ databases">
        <title>Granulicella sibirica sp. nov., a psychrotolerant acidobacterium isolated from an organic soil layer in forested tundra, West Siberia.</title>
        <authorList>
            <person name="Oshkin I.Y."/>
            <person name="Kulichevskaya I.S."/>
            <person name="Rijpstra W.I.C."/>
            <person name="Sinninghe Damste J.S."/>
            <person name="Rakitin A.L."/>
            <person name="Ravin N.V."/>
            <person name="Dedysh S.N."/>
        </authorList>
    </citation>
    <scope>NUCLEOTIDE SEQUENCE [LARGE SCALE GENOMIC DNA]</scope>
    <source>
        <strain evidence="11">AF10</strain>
    </source>
</reference>
<dbReference type="InterPro" id="IPR005128">
    <property type="entry name" value="Acetolactate_a_deCO2ase"/>
</dbReference>
<keyword evidence="11" id="KW-1185">Reference proteome</keyword>
<dbReference type="Pfam" id="PF03306">
    <property type="entry name" value="AAL_decarboxy"/>
    <property type="match status" value="1"/>
</dbReference>
<dbReference type="Proteomes" id="UP000289437">
    <property type="component" value="Unassembled WGS sequence"/>
</dbReference>
<dbReference type="PANTHER" id="PTHR35524:SF1">
    <property type="entry name" value="ALPHA-ACETOLACTATE DECARBOXYLASE"/>
    <property type="match status" value="1"/>
</dbReference>
<comment type="caution">
    <text evidence="10">The sequence shown here is derived from an EMBL/GenBank/DDBJ whole genome shotgun (WGS) entry which is preliminary data.</text>
</comment>
<gene>
    <name evidence="10" type="ORF">GRAN_1427</name>
</gene>
<dbReference type="GO" id="GO:0047605">
    <property type="term" value="F:acetolactate decarboxylase activity"/>
    <property type="evidence" value="ECO:0007669"/>
    <property type="project" value="UniProtKB-UniRule"/>
</dbReference>
<dbReference type="NCBIfam" id="TIGR01252">
    <property type="entry name" value="acetolac_decarb"/>
    <property type="match status" value="1"/>
</dbReference>
<evidence type="ECO:0000313" key="11">
    <source>
        <dbReference type="Proteomes" id="UP000289437"/>
    </source>
</evidence>
<dbReference type="OrthoDB" id="8612680at2"/>
<evidence type="ECO:0000256" key="5">
    <source>
        <dbReference type="ARBA" id="ARBA00020164"/>
    </source>
</evidence>
<dbReference type="PANTHER" id="PTHR35524">
    <property type="entry name" value="ALPHA-ACETOLACTATE DECARBOXYLASE"/>
    <property type="match status" value="1"/>
</dbReference>
<protein>
    <recommendedName>
        <fullName evidence="5 9">Alpha-acetolactate decarboxylase</fullName>
        <ecNumber evidence="4 9">4.1.1.5</ecNumber>
    </recommendedName>
</protein>
<dbReference type="UniPathway" id="UPA00626">
    <property type="reaction ID" value="UER00678"/>
</dbReference>
<comment type="pathway">
    <text evidence="2 9">Polyol metabolism; (R,R)-butane-2,3-diol biosynthesis; (R,R)-butane-2,3-diol from pyruvate: step 2/3.</text>
</comment>
<evidence type="ECO:0000256" key="4">
    <source>
        <dbReference type="ARBA" id="ARBA00013204"/>
    </source>
</evidence>
<accession>A0A4Q0T481</accession>
<evidence type="ECO:0000256" key="8">
    <source>
        <dbReference type="ARBA" id="ARBA00023239"/>
    </source>
</evidence>
<dbReference type="PIRSF" id="PIRSF001332">
    <property type="entry name" value="Acetolac_decarb"/>
    <property type="match status" value="1"/>
</dbReference>
<comment type="catalytic activity">
    <reaction evidence="1 9">
        <text>(2S)-2-acetolactate + H(+) = (R)-acetoin + CO2</text>
        <dbReference type="Rhea" id="RHEA:21580"/>
        <dbReference type="ChEBI" id="CHEBI:15378"/>
        <dbReference type="ChEBI" id="CHEBI:15686"/>
        <dbReference type="ChEBI" id="CHEBI:16526"/>
        <dbReference type="ChEBI" id="CHEBI:58476"/>
        <dbReference type="EC" id="4.1.1.5"/>
    </reaction>
</comment>
<evidence type="ECO:0000256" key="2">
    <source>
        <dbReference type="ARBA" id="ARBA00005170"/>
    </source>
</evidence>
<keyword evidence="6 9" id="KW-0210">Decarboxylase</keyword>
<evidence type="ECO:0000256" key="1">
    <source>
        <dbReference type="ARBA" id="ARBA00001784"/>
    </source>
</evidence>
<dbReference type="EC" id="4.1.1.5" evidence="4 9"/>
<sequence length="281" mass="30868">MATLECEIPEGLSDTLQQRAHATGEDTSRFVTRILQRALAKSTHTLFQISTSRALVQGVYEEAVSAGQLLLHGDFGLGTFDALDGEMVLLDGVIYQVKSDGTVHRVQDDAGTPFATVLHFSDDDESVLTNLISFGDLCDLCDEHRRSQNVFYAFRVDGRFSRIRTRAMPRTQDGISLKTAAESQPEFSFNDVEGTLVGFWSPPYVSAVGIPGYHFHFLSKDRSKGGHVLDCAGNELLLKVEMIKEFHLALPDNEAFLRADLTADVSKALSAAEGNHSEKKA</sequence>
<dbReference type="GO" id="GO:0045151">
    <property type="term" value="P:acetoin biosynthetic process"/>
    <property type="evidence" value="ECO:0007669"/>
    <property type="project" value="UniProtKB-UniRule"/>
</dbReference>
<evidence type="ECO:0000313" key="10">
    <source>
        <dbReference type="EMBL" id="RXH58117.1"/>
    </source>
</evidence>
<organism evidence="10 11">
    <name type="scientific">Granulicella sibirica</name>
    <dbReference type="NCBI Taxonomy" id="2479048"/>
    <lineage>
        <taxon>Bacteria</taxon>
        <taxon>Pseudomonadati</taxon>
        <taxon>Acidobacteriota</taxon>
        <taxon>Terriglobia</taxon>
        <taxon>Terriglobales</taxon>
        <taxon>Acidobacteriaceae</taxon>
        <taxon>Granulicella</taxon>
    </lineage>
</organism>
<evidence type="ECO:0000256" key="6">
    <source>
        <dbReference type="ARBA" id="ARBA00022793"/>
    </source>
</evidence>
<evidence type="ECO:0000256" key="7">
    <source>
        <dbReference type="ARBA" id="ARBA00023061"/>
    </source>
</evidence>
<name>A0A4Q0T481_9BACT</name>
<dbReference type="AlphaFoldDB" id="A0A4Q0T481"/>
<dbReference type="EMBL" id="RDSM01000001">
    <property type="protein sequence ID" value="RXH58117.1"/>
    <property type="molecule type" value="Genomic_DNA"/>
</dbReference>
<dbReference type="SUPFAM" id="SSF117856">
    <property type="entry name" value="AF0104/ALDC/Ptd012-like"/>
    <property type="match status" value="1"/>
</dbReference>
<reference evidence="10 11" key="1">
    <citation type="submission" date="2018-11" db="EMBL/GenBank/DDBJ databases">
        <authorList>
            <person name="Mardanov A.V."/>
            <person name="Ravin N.V."/>
            <person name="Dedysh S.N."/>
        </authorList>
    </citation>
    <scope>NUCLEOTIDE SEQUENCE [LARGE SCALE GENOMIC DNA]</scope>
    <source>
        <strain evidence="10 11">AF10</strain>
    </source>
</reference>
<dbReference type="RefSeq" id="WP_128912169.1">
    <property type="nucleotide sequence ID" value="NZ_RDSM01000001.1"/>
</dbReference>
<proteinExistence type="inferred from homology"/>
<dbReference type="Gene3D" id="3.30.1330.80">
    <property type="entry name" value="Hypothetical protein, similar to alpha- acetolactate decarboxylase, domain 2"/>
    <property type="match status" value="2"/>
</dbReference>
<evidence type="ECO:0000256" key="9">
    <source>
        <dbReference type="PIRNR" id="PIRNR001332"/>
    </source>
</evidence>
<keyword evidence="8 9" id="KW-0456">Lyase</keyword>